<proteinExistence type="inferred from homology"/>
<reference evidence="10" key="1">
    <citation type="submission" date="2015-06" db="UniProtKB">
        <authorList>
            <consortium name="EnsemblPlants"/>
        </authorList>
    </citation>
    <scope>IDENTIFICATION</scope>
</reference>
<keyword evidence="4 5" id="KW-0072">Autophagy</keyword>
<dbReference type="Pfam" id="PF20637">
    <property type="entry name" value="ATG5_HBR"/>
    <property type="match status" value="2"/>
</dbReference>
<evidence type="ECO:0000256" key="4">
    <source>
        <dbReference type="ARBA" id="ARBA00023006"/>
    </source>
</evidence>
<feature type="domain" description="Autophagy protein ATG5 UblA" evidence="9">
    <location>
        <begin position="495"/>
        <end position="587"/>
    </location>
</feature>
<sequence>MAAAPRGEEAAAWSEEAARLVWGGAVPLQTLGPRVGYFPLLVSTIKAHFSSSLPPGVDTVWFEYKGLPLKWYIPIGVLFDLLCADPERPWNLTVHFRGYPADILSPCEGEDSVKWNYNNSLKEAAFIITGNSKNVMNMSQADQLAMWESVRKGDLNSYMNISTKLKLGPFEEDFLVRTSSLGSRQGSDEPESPGSVKPCRVPVRLYVRRVQQDLEYLEDAIPVSDWESVSYINRPFEIRKEGGRSYIALEHALETLLPEFFSSKATARAADPEPESTTPDSEPHNSDTSPGTPHDEKLASAGPQETDVAKKIKLKLEEYSVHGGGVKFICNLCQIRVYIEINMCNYSLFVRAAASARRLKVRVAFLQIENRLRIRNIVRGNDINRTVDIESNPSRQREEEREAPGPDPNSYSPLFTRILLSASRSRSRASEVPNFRAEADWFAGRRWRRRRRRRVRPSLPRAGPVRRPPRAGARAAALPDAQSAAWSEEAARWHWIGAVPLQVHLHDADVTALPPPPPFLVFGPRIGYFPLLVSIIKAHFSSSLPRGVDTVWFEYKGLPLKWYIPIGVLFDLLCAEPERPWNLTVHFRGYPADILSPCEGEDSVKWNYNNSLKEAAFIITGNSKNVMNMSQADQLAMWESVRKRDADGYMNISTKLKLGPFEDHFWTSSLEPRQGSDEPESPGSVKPCRVPVRLYVRRVQEDLEYLEDAIPVSDWESVSYINRPFEIRKEEGRRITTLEHALETLLPEFFGSKPTARAAGPEPAAATPDSAPDDSDTTPGTPRDREPASASPQEMDVAKRARVKLVRIQGMALGLDTPFLWVANNLRNPECFLHVCVYIGA</sequence>
<dbReference type="GO" id="GO:0061908">
    <property type="term" value="C:phagophore"/>
    <property type="evidence" value="ECO:0007669"/>
    <property type="project" value="TreeGrafter"/>
</dbReference>
<dbReference type="Gene3D" id="1.10.246.190">
    <property type="entry name" value="Autophagy protein Apg5, helix rich domain"/>
    <property type="match status" value="2"/>
</dbReference>
<evidence type="ECO:0000259" key="7">
    <source>
        <dbReference type="Pfam" id="PF04106"/>
    </source>
</evidence>
<dbReference type="PANTHER" id="PTHR13040">
    <property type="entry name" value="AUTOPHAGY PROTEIN 5"/>
    <property type="match status" value="1"/>
</dbReference>
<organism evidence="10">
    <name type="scientific">Aegilops tauschii</name>
    <name type="common">Tausch's goatgrass</name>
    <name type="synonym">Aegilops squarrosa</name>
    <dbReference type="NCBI Taxonomy" id="37682"/>
    <lineage>
        <taxon>Eukaryota</taxon>
        <taxon>Viridiplantae</taxon>
        <taxon>Streptophyta</taxon>
        <taxon>Embryophyta</taxon>
        <taxon>Tracheophyta</taxon>
        <taxon>Spermatophyta</taxon>
        <taxon>Magnoliopsida</taxon>
        <taxon>Liliopsida</taxon>
        <taxon>Poales</taxon>
        <taxon>Poaceae</taxon>
        <taxon>BOP clade</taxon>
        <taxon>Pooideae</taxon>
        <taxon>Triticodae</taxon>
        <taxon>Triticeae</taxon>
        <taxon>Triticinae</taxon>
        <taxon>Aegilops</taxon>
    </lineage>
</organism>
<comment type="similarity">
    <text evidence="1 5">Belongs to the ATG5 family.</text>
</comment>
<evidence type="ECO:0000259" key="8">
    <source>
        <dbReference type="Pfam" id="PF20637"/>
    </source>
</evidence>
<dbReference type="GO" id="GO:0000422">
    <property type="term" value="P:autophagy of mitochondrion"/>
    <property type="evidence" value="ECO:0007669"/>
    <property type="project" value="TreeGrafter"/>
</dbReference>
<dbReference type="InterPro" id="IPR048939">
    <property type="entry name" value="ATG5_UblA"/>
</dbReference>
<keyword evidence="5" id="KW-0813">Transport</keyword>
<dbReference type="InterPro" id="IPR048940">
    <property type="entry name" value="ATG5_HBR"/>
</dbReference>
<evidence type="ECO:0000259" key="9">
    <source>
        <dbReference type="Pfam" id="PF20638"/>
    </source>
</evidence>
<keyword evidence="2 5" id="KW-1017">Isopeptide bond</keyword>
<dbReference type="PANTHER" id="PTHR13040:SF2">
    <property type="entry name" value="AUTOPHAGY PROTEIN 5"/>
    <property type="match status" value="1"/>
</dbReference>
<dbReference type="GO" id="GO:0019776">
    <property type="term" value="F:Atg8-family ligase activity"/>
    <property type="evidence" value="ECO:0007669"/>
    <property type="project" value="TreeGrafter"/>
</dbReference>
<dbReference type="EnsemblPlants" id="EMT17120">
    <property type="protein sequence ID" value="EMT17120"/>
    <property type="gene ID" value="F775_10285"/>
</dbReference>
<name>N1QZN1_AEGTA</name>
<dbReference type="GO" id="GO:0044233">
    <property type="term" value="C:mitochondria-associated endoplasmic reticulum membrane contact site"/>
    <property type="evidence" value="ECO:0007669"/>
    <property type="project" value="TreeGrafter"/>
</dbReference>
<dbReference type="GO" id="GO:0034727">
    <property type="term" value="P:piecemeal microautophagy of the nucleus"/>
    <property type="evidence" value="ECO:0007669"/>
    <property type="project" value="TreeGrafter"/>
</dbReference>
<evidence type="ECO:0000256" key="3">
    <source>
        <dbReference type="ARBA" id="ARBA00022843"/>
    </source>
</evidence>
<comment type="subcellular location">
    <subcellularLocation>
        <location evidence="5">Cytoplasm</location>
    </subcellularLocation>
</comment>
<dbReference type="InterPro" id="IPR007239">
    <property type="entry name" value="Atg5"/>
</dbReference>
<feature type="region of interest" description="Disordered" evidence="6">
    <location>
        <begin position="267"/>
        <end position="304"/>
    </location>
</feature>
<dbReference type="InterPro" id="IPR048318">
    <property type="entry name" value="ATG5_UblB"/>
</dbReference>
<evidence type="ECO:0000256" key="2">
    <source>
        <dbReference type="ARBA" id="ARBA00022499"/>
    </source>
</evidence>
<dbReference type="Gene3D" id="3.10.20.620">
    <property type="match status" value="2"/>
</dbReference>
<dbReference type="FunFam" id="3.10.20.620:FF:000002">
    <property type="entry name" value="Autophagy protein 5"/>
    <property type="match status" value="1"/>
</dbReference>
<evidence type="ECO:0000313" key="10">
    <source>
        <dbReference type="EnsemblPlants" id="EMT17120"/>
    </source>
</evidence>
<feature type="domain" description="Autophagy protein ATG5 alpha-helical bundle region" evidence="8">
    <location>
        <begin position="110"/>
        <end position="166"/>
    </location>
</feature>
<dbReference type="GO" id="GO:0034274">
    <property type="term" value="C:Atg12-Atg5-Atg16 complex"/>
    <property type="evidence" value="ECO:0007669"/>
    <property type="project" value="TreeGrafter"/>
</dbReference>
<dbReference type="Pfam" id="PF20638">
    <property type="entry name" value="ATG5_UblA"/>
    <property type="match status" value="2"/>
</dbReference>
<dbReference type="GO" id="GO:0005776">
    <property type="term" value="C:autophagosome"/>
    <property type="evidence" value="ECO:0007669"/>
    <property type="project" value="TreeGrafter"/>
</dbReference>
<feature type="domain" description="Autophagy protein ATG5 UblB" evidence="7">
    <location>
        <begin position="200"/>
        <end position="269"/>
    </location>
</feature>
<dbReference type="Pfam" id="PF04106">
    <property type="entry name" value="ATG5_UblB"/>
    <property type="match status" value="2"/>
</dbReference>
<protein>
    <recommendedName>
        <fullName evidence="5">Autophagy protein 5</fullName>
    </recommendedName>
</protein>
<keyword evidence="3 5" id="KW-0832">Ubl conjugation</keyword>
<feature type="domain" description="Autophagy protein ATG5 UblA" evidence="9">
    <location>
        <begin position="28"/>
        <end position="96"/>
    </location>
</feature>
<feature type="region of interest" description="Disordered" evidence="6">
    <location>
        <begin position="388"/>
        <end position="413"/>
    </location>
</feature>
<comment type="subunit">
    <text evidence="5">Conjugated with ATG12.</text>
</comment>
<comment type="function">
    <text evidence="5">Required for autophagy.</text>
</comment>
<keyword evidence="5" id="KW-0963">Cytoplasm</keyword>
<dbReference type="GO" id="GO:0034045">
    <property type="term" value="C:phagophore assembly site membrane"/>
    <property type="evidence" value="ECO:0007669"/>
    <property type="project" value="TreeGrafter"/>
</dbReference>
<dbReference type="Gene3D" id="3.10.20.90">
    <property type="entry name" value="Phosphatidylinositol 3-kinase Catalytic Subunit, Chain A, domain 1"/>
    <property type="match status" value="2"/>
</dbReference>
<feature type="domain" description="Autophagy protein ATG5 UblB" evidence="7">
    <location>
        <begin position="689"/>
        <end position="837"/>
    </location>
</feature>
<dbReference type="InterPro" id="IPR042526">
    <property type="entry name" value="Atg5_HR"/>
</dbReference>
<feature type="compositionally biased region" description="Low complexity" evidence="6">
    <location>
        <begin position="754"/>
        <end position="770"/>
    </location>
</feature>
<feature type="region of interest" description="Disordered" evidence="6">
    <location>
        <begin position="752"/>
        <end position="796"/>
    </location>
</feature>
<evidence type="ECO:0000256" key="6">
    <source>
        <dbReference type="SAM" id="MobiDB-lite"/>
    </source>
</evidence>
<evidence type="ECO:0000256" key="5">
    <source>
        <dbReference type="RuleBase" id="RU361202"/>
    </source>
</evidence>
<feature type="domain" description="Autophagy protein ATG5 alpha-helical bundle region" evidence="8">
    <location>
        <begin position="601"/>
        <end position="657"/>
    </location>
</feature>
<evidence type="ECO:0000256" key="1">
    <source>
        <dbReference type="ARBA" id="ARBA00006910"/>
    </source>
</evidence>
<dbReference type="AlphaFoldDB" id="N1QZN1"/>
<dbReference type="InterPro" id="IPR042527">
    <property type="entry name" value="Atg5_UblA_dom_sf"/>
</dbReference>
<dbReference type="GO" id="GO:0006995">
    <property type="term" value="P:cellular response to nitrogen starvation"/>
    <property type="evidence" value="ECO:0007669"/>
    <property type="project" value="TreeGrafter"/>
</dbReference>
<feature type="compositionally biased region" description="Basic and acidic residues" evidence="6">
    <location>
        <begin position="395"/>
        <end position="404"/>
    </location>
</feature>
<accession>N1QZN1</accession>